<gene>
    <name evidence="1" type="ORF">L227DRAFT_656183</name>
</gene>
<name>A0A5C2RZ32_9APHY</name>
<keyword evidence="2" id="KW-1185">Reference proteome</keyword>
<dbReference type="OrthoDB" id="2760934at2759"/>
<dbReference type="EMBL" id="ML122288">
    <property type="protein sequence ID" value="RPD56333.1"/>
    <property type="molecule type" value="Genomic_DNA"/>
</dbReference>
<protein>
    <submittedName>
        <fullName evidence="1">Uncharacterized protein</fullName>
    </submittedName>
</protein>
<sequence length="194" mass="21643">MSSSNTPAPATSALKYPRESMKHWTPDLVTEDGESVPPGVVVYALGCAFPEGYLRPLAQAICSSELLEKYPDKPLTSLVFHFIENQLSQTFLRTCDPETDEPLMMWVLCVVPGTLDKPPPQRIGPKEWAPFDAYLLSRGVSKDILKGMANCVMRWPRGAAYPIWVPEAILRHLAAQRHHDEVAKQKAREELTGS</sequence>
<organism evidence="1 2">
    <name type="scientific">Lentinus tigrinus ALCF2SS1-6</name>
    <dbReference type="NCBI Taxonomy" id="1328759"/>
    <lineage>
        <taxon>Eukaryota</taxon>
        <taxon>Fungi</taxon>
        <taxon>Dikarya</taxon>
        <taxon>Basidiomycota</taxon>
        <taxon>Agaricomycotina</taxon>
        <taxon>Agaricomycetes</taxon>
        <taxon>Polyporales</taxon>
        <taxon>Polyporaceae</taxon>
        <taxon>Lentinus</taxon>
    </lineage>
</organism>
<dbReference type="AlphaFoldDB" id="A0A5C2RZ32"/>
<reference evidence="1" key="1">
    <citation type="journal article" date="2018" name="Genome Biol. Evol.">
        <title>Genomics and development of Lentinus tigrinus, a white-rot wood-decaying mushroom with dimorphic fruiting bodies.</title>
        <authorList>
            <person name="Wu B."/>
            <person name="Xu Z."/>
            <person name="Knudson A."/>
            <person name="Carlson A."/>
            <person name="Chen N."/>
            <person name="Kovaka S."/>
            <person name="LaButti K."/>
            <person name="Lipzen A."/>
            <person name="Pennachio C."/>
            <person name="Riley R."/>
            <person name="Schakwitz W."/>
            <person name="Umezawa K."/>
            <person name="Ohm R.A."/>
            <person name="Grigoriev I.V."/>
            <person name="Nagy L.G."/>
            <person name="Gibbons J."/>
            <person name="Hibbett D."/>
        </authorList>
    </citation>
    <scope>NUCLEOTIDE SEQUENCE [LARGE SCALE GENOMIC DNA]</scope>
    <source>
        <strain evidence="1">ALCF2SS1-6</strain>
    </source>
</reference>
<evidence type="ECO:0000313" key="2">
    <source>
        <dbReference type="Proteomes" id="UP000313359"/>
    </source>
</evidence>
<accession>A0A5C2RZ32</accession>
<proteinExistence type="predicted"/>
<dbReference type="Proteomes" id="UP000313359">
    <property type="component" value="Unassembled WGS sequence"/>
</dbReference>
<evidence type="ECO:0000313" key="1">
    <source>
        <dbReference type="EMBL" id="RPD56333.1"/>
    </source>
</evidence>